<feature type="transmembrane region" description="Helical" evidence="1">
    <location>
        <begin position="21"/>
        <end position="54"/>
    </location>
</feature>
<dbReference type="EMBL" id="ML736177">
    <property type="protein sequence ID" value="KAE8380822.1"/>
    <property type="molecule type" value="Genomic_DNA"/>
</dbReference>
<dbReference type="AlphaFoldDB" id="A0A5N7BGC0"/>
<name>A0A5N7BGC0_9EURO</name>
<feature type="non-terminal residue" evidence="2">
    <location>
        <position position="56"/>
    </location>
</feature>
<keyword evidence="3" id="KW-1185">Reference proteome</keyword>
<evidence type="ECO:0000313" key="2">
    <source>
        <dbReference type="EMBL" id="KAE8380822.1"/>
    </source>
</evidence>
<keyword evidence="1" id="KW-0812">Transmembrane</keyword>
<keyword evidence="1" id="KW-1133">Transmembrane helix</keyword>
<evidence type="ECO:0000313" key="3">
    <source>
        <dbReference type="Proteomes" id="UP000326198"/>
    </source>
</evidence>
<protein>
    <submittedName>
        <fullName evidence="2">Uncharacterized protein</fullName>
    </submittedName>
</protein>
<dbReference type="Proteomes" id="UP000326198">
    <property type="component" value="Unassembled WGS sequence"/>
</dbReference>
<sequence>MDRVYQKCGVSEELTNFSTCAWCFFNILTVSFSFLFFSFFLFVLRLILVPIYIYTG</sequence>
<accession>A0A5N7BGC0</accession>
<evidence type="ECO:0000256" key="1">
    <source>
        <dbReference type="SAM" id="Phobius"/>
    </source>
</evidence>
<gene>
    <name evidence="2" type="ORF">BDV26DRAFT_256718</name>
</gene>
<organism evidence="2 3">
    <name type="scientific">Aspergillus bertholletiae</name>
    <dbReference type="NCBI Taxonomy" id="1226010"/>
    <lineage>
        <taxon>Eukaryota</taxon>
        <taxon>Fungi</taxon>
        <taxon>Dikarya</taxon>
        <taxon>Ascomycota</taxon>
        <taxon>Pezizomycotina</taxon>
        <taxon>Eurotiomycetes</taxon>
        <taxon>Eurotiomycetidae</taxon>
        <taxon>Eurotiales</taxon>
        <taxon>Aspergillaceae</taxon>
        <taxon>Aspergillus</taxon>
        <taxon>Aspergillus subgen. Circumdati</taxon>
    </lineage>
</organism>
<keyword evidence="1" id="KW-0472">Membrane</keyword>
<reference evidence="2 3" key="1">
    <citation type="submission" date="2019-04" db="EMBL/GenBank/DDBJ databases">
        <title>Friends and foes A comparative genomics studyof 23 Aspergillus species from section Flavi.</title>
        <authorList>
            <consortium name="DOE Joint Genome Institute"/>
            <person name="Kjaerbolling I."/>
            <person name="Vesth T."/>
            <person name="Frisvad J.C."/>
            <person name="Nybo J.L."/>
            <person name="Theobald S."/>
            <person name="Kildgaard S."/>
            <person name="Isbrandt T."/>
            <person name="Kuo A."/>
            <person name="Sato A."/>
            <person name="Lyhne E.K."/>
            <person name="Kogle M.E."/>
            <person name="Wiebenga A."/>
            <person name="Kun R.S."/>
            <person name="Lubbers R.J."/>
            <person name="Makela M.R."/>
            <person name="Barry K."/>
            <person name="Chovatia M."/>
            <person name="Clum A."/>
            <person name="Daum C."/>
            <person name="Haridas S."/>
            <person name="He G."/>
            <person name="LaButti K."/>
            <person name="Lipzen A."/>
            <person name="Mondo S."/>
            <person name="Riley R."/>
            <person name="Salamov A."/>
            <person name="Simmons B.A."/>
            <person name="Magnuson J.K."/>
            <person name="Henrissat B."/>
            <person name="Mortensen U.H."/>
            <person name="Larsen T.O."/>
            <person name="Devries R.P."/>
            <person name="Grigoriev I.V."/>
            <person name="Machida M."/>
            <person name="Baker S.E."/>
            <person name="Andersen M.R."/>
        </authorList>
    </citation>
    <scope>NUCLEOTIDE SEQUENCE [LARGE SCALE GENOMIC DNA]</scope>
    <source>
        <strain evidence="2 3">IBT 29228</strain>
    </source>
</reference>
<proteinExistence type="predicted"/>